<dbReference type="EMBL" id="JBJKTR010000018">
    <property type="protein sequence ID" value="KAL3334205.1"/>
    <property type="molecule type" value="Genomic_DNA"/>
</dbReference>
<accession>A0ABD2RRC1</accession>
<organism evidence="2 3">
    <name type="scientific">Solanum stoloniferum</name>
    <dbReference type="NCBI Taxonomy" id="62892"/>
    <lineage>
        <taxon>Eukaryota</taxon>
        <taxon>Viridiplantae</taxon>
        <taxon>Streptophyta</taxon>
        <taxon>Embryophyta</taxon>
        <taxon>Tracheophyta</taxon>
        <taxon>Spermatophyta</taxon>
        <taxon>Magnoliopsida</taxon>
        <taxon>eudicotyledons</taxon>
        <taxon>Gunneridae</taxon>
        <taxon>Pentapetalae</taxon>
        <taxon>asterids</taxon>
        <taxon>lamiids</taxon>
        <taxon>Solanales</taxon>
        <taxon>Solanaceae</taxon>
        <taxon>Solanoideae</taxon>
        <taxon>Solaneae</taxon>
        <taxon>Solanum</taxon>
    </lineage>
</organism>
<dbReference type="Pfam" id="PF13966">
    <property type="entry name" value="zf-RVT"/>
    <property type="match status" value="1"/>
</dbReference>
<evidence type="ECO:0000259" key="1">
    <source>
        <dbReference type="Pfam" id="PF13966"/>
    </source>
</evidence>
<dbReference type="PANTHER" id="PTHR33116:SF85">
    <property type="entry name" value="REVERSE TRANSCRIPTASE ZINC-BINDING DOMAIN-CONTAINING PROTEIN"/>
    <property type="match status" value="1"/>
</dbReference>
<dbReference type="AlphaFoldDB" id="A0ABD2RRC1"/>
<evidence type="ECO:0000313" key="3">
    <source>
        <dbReference type="Proteomes" id="UP001627284"/>
    </source>
</evidence>
<reference evidence="2 3" key="1">
    <citation type="submission" date="2024-05" db="EMBL/GenBank/DDBJ databases">
        <title>De novo assembly of an allotetraploid wild potato.</title>
        <authorList>
            <person name="Hosaka A.J."/>
        </authorList>
    </citation>
    <scope>NUCLEOTIDE SEQUENCE [LARGE SCALE GENOMIC DNA]</scope>
    <source>
        <tissue evidence="2">Young leaves</tissue>
    </source>
</reference>
<dbReference type="InterPro" id="IPR026960">
    <property type="entry name" value="RVT-Znf"/>
</dbReference>
<gene>
    <name evidence="2" type="ORF">AABB24_030783</name>
</gene>
<dbReference type="PANTHER" id="PTHR33116">
    <property type="entry name" value="REVERSE TRANSCRIPTASE ZINC-BINDING DOMAIN-CONTAINING PROTEIN-RELATED-RELATED"/>
    <property type="match status" value="1"/>
</dbReference>
<keyword evidence="3" id="KW-1185">Reference proteome</keyword>
<protein>
    <recommendedName>
        <fullName evidence="1">Reverse transcriptase zinc-binding domain-containing protein</fullName>
    </recommendedName>
</protein>
<name>A0ABD2RRC1_9SOLN</name>
<dbReference type="Proteomes" id="UP001627284">
    <property type="component" value="Unassembled WGS sequence"/>
</dbReference>
<comment type="caution">
    <text evidence="2">The sequence shown here is derived from an EMBL/GenBank/DDBJ whole genome shotgun (WGS) entry which is preliminary data.</text>
</comment>
<proteinExistence type="predicted"/>
<sequence>MILIVFGAISGLSVNWRKSNLIPIKEVVQMEELAGILGCKVDKLPTVYLGMPLGNKHKELIIWDRILEKTEKKLANWKTQYLSLGGRLTLINAVLDSLPTYVMSLFPIPINVVKKLDKLRRNFLWFGNKEGKGYHLVEWKTAQLHKEAGGLGVRNLKLQNDCLLMKWLWRLNGNDHALWKEVILNKYGQAEQWCTNAVSTTYETSVWRSIRNLWPRLVKNSCYEVGAGNKILFWKDLWIGQKVLMQVFPDLANICTNLEVTVADSWSPQGWNFFFRRHLNDWEVGRFVELLQMMDGFKGTTVENDTFRWKHDKDGKFSVGRIYRKEVSWMPVNKIGPWKQVWKSMAPTKVKCFAWLVIRKACLTHEILQKKGLPIVSRCMLCSEAREPNNHLFLHCKVTSQLWTMFLNLTETKWSMPEHTTDLLSCWIRRGGSKTQKKWWRIIPHCIWWTIWRERNGRNFEDRFNNIQKIKESCIATFYFWCKEHCIENAEQLVDLLGLL</sequence>
<evidence type="ECO:0000313" key="2">
    <source>
        <dbReference type="EMBL" id="KAL3334205.1"/>
    </source>
</evidence>
<feature type="domain" description="Reverse transcriptase zinc-binding" evidence="1">
    <location>
        <begin position="317"/>
        <end position="403"/>
    </location>
</feature>